<dbReference type="InterPro" id="IPR029044">
    <property type="entry name" value="Nucleotide-diphossugar_trans"/>
</dbReference>
<dbReference type="InterPro" id="IPR011709">
    <property type="entry name" value="DEAD-box_helicase_OB_fold"/>
</dbReference>
<dbReference type="AlphaFoldDB" id="A0A8H5PMK1"/>
<evidence type="ECO:0000313" key="3">
    <source>
        <dbReference type="EMBL" id="KAF5599212.1"/>
    </source>
</evidence>
<evidence type="ECO:0000313" key="4">
    <source>
        <dbReference type="Proteomes" id="UP000544095"/>
    </source>
</evidence>
<dbReference type="GO" id="GO:0016740">
    <property type="term" value="F:transferase activity"/>
    <property type="evidence" value="ECO:0007669"/>
    <property type="project" value="UniProtKB-KW"/>
</dbReference>
<dbReference type="InterPro" id="IPR050587">
    <property type="entry name" value="GNT1/Glycosyltrans_8"/>
</dbReference>
<evidence type="ECO:0000259" key="2">
    <source>
        <dbReference type="Pfam" id="PF07717"/>
    </source>
</evidence>
<gene>
    <name evidence="3" type="ORF">FPANT_3600</name>
</gene>
<keyword evidence="1" id="KW-0472">Membrane</keyword>
<sequence length="644" mass="74108">MGVASTLMSRFCRILPPLTIITICFYFLIKLSLVSNAAVPDPERWKNHALDFVEEDEDEGYTPTFETTAIPTPRQTSAAHIEDLENKGEIGDFADDDEFLPFVNIEDDGDWNEEDLQEMSGGKYENETVDDGGDWSRFAYIQYVTNEDYLCNSVMIFEALHRLGSKADRLLMYPQEMLDPDAQHASSHGGKLLIRARDEYNVTLQPIEIQHRDGQDETWADSFTKLLAFNQTQYERVLSLDSDSTVLQHMDELFELPPCPVAMPRAYWLYNDNPPKKILSSQLMLIQPDEVEFERIVQKMNSIGPNDYDMEIVNSLYLDSALILPHRKYDMLTAEFRAKDHSAYLGSEREHWDPNAVLNEAKFVHFSDWPVPKPWINDPEVRLQNQPDCASNETTCAEREIWNGFYTDFRDNRERVSSGQTYKWENQEQQPKHPVHELDESMSDQMSLMNSSHSYVRTKNQFQTLMGKAAADKAVDEWCAHPFLNRGVLEEAVRLRKQLKESFTSLFDQEPTVSDFTSPDYDVNIRKALARSFFYRSAIRDAGGTDWYRTVHGNWPAGLHPDSSLVGINHEWIVYGGFSYSAYQYLSSVTAVDPEWLIDLDYFQDANLAKKGDGRLKQPQVFYSLAEAREAREVREAQKGNTPA</sequence>
<keyword evidence="4" id="KW-1185">Reference proteome</keyword>
<keyword evidence="1" id="KW-1133">Transmembrane helix</keyword>
<dbReference type="SUPFAM" id="SSF53448">
    <property type="entry name" value="Nucleotide-diphospho-sugar transferases"/>
    <property type="match status" value="1"/>
</dbReference>
<proteinExistence type="predicted"/>
<keyword evidence="3" id="KW-0808">Transferase</keyword>
<dbReference type="Proteomes" id="UP000544095">
    <property type="component" value="Unassembled WGS sequence"/>
</dbReference>
<protein>
    <submittedName>
        <fullName evidence="3">Glucose n-acetyltransferase 1</fullName>
    </submittedName>
</protein>
<keyword evidence="1" id="KW-0812">Transmembrane</keyword>
<accession>A0A8H5PMK1</accession>
<feature type="transmembrane region" description="Helical" evidence="1">
    <location>
        <begin position="12"/>
        <end position="29"/>
    </location>
</feature>
<reference evidence="3 4" key="1">
    <citation type="submission" date="2020-05" db="EMBL/GenBank/DDBJ databases">
        <title>Identification and distribution of gene clusters putatively required for synthesis of sphingolipid metabolism inhibitors in phylogenetically diverse species of the filamentous fungus Fusarium.</title>
        <authorList>
            <person name="Kim H.-S."/>
            <person name="Busman M."/>
            <person name="Brown D.W."/>
            <person name="Divon H."/>
            <person name="Uhlig S."/>
            <person name="Proctor R.H."/>
        </authorList>
    </citation>
    <scope>NUCLEOTIDE SEQUENCE [LARGE SCALE GENOMIC DNA]</scope>
    <source>
        <strain evidence="3 4">NRRL 25211</strain>
    </source>
</reference>
<dbReference type="Gene3D" id="3.90.550.10">
    <property type="entry name" value="Spore Coat Polysaccharide Biosynthesis Protein SpsA, Chain A"/>
    <property type="match status" value="1"/>
</dbReference>
<name>A0A8H5PMK1_9HYPO</name>
<feature type="domain" description="DEAD-box helicase OB fold" evidence="2">
    <location>
        <begin position="525"/>
        <end position="599"/>
    </location>
</feature>
<dbReference type="Pfam" id="PF07717">
    <property type="entry name" value="OB_NTP_bind"/>
    <property type="match status" value="1"/>
</dbReference>
<organism evidence="3 4">
    <name type="scientific">Fusarium pseudoanthophilum</name>
    <dbReference type="NCBI Taxonomy" id="48495"/>
    <lineage>
        <taxon>Eukaryota</taxon>
        <taxon>Fungi</taxon>
        <taxon>Dikarya</taxon>
        <taxon>Ascomycota</taxon>
        <taxon>Pezizomycotina</taxon>
        <taxon>Sordariomycetes</taxon>
        <taxon>Hypocreomycetidae</taxon>
        <taxon>Hypocreales</taxon>
        <taxon>Nectriaceae</taxon>
        <taxon>Fusarium</taxon>
        <taxon>Fusarium fujikuroi species complex</taxon>
    </lineage>
</organism>
<dbReference type="PANTHER" id="PTHR11183">
    <property type="entry name" value="GLYCOGENIN SUBFAMILY MEMBER"/>
    <property type="match status" value="1"/>
</dbReference>
<evidence type="ECO:0000256" key="1">
    <source>
        <dbReference type="SAM" id="Phobius"/>
    </source>
</evidence>
<dbReference type="EMBL" id="JAAOAR010000163">
    <property type="protein sequence ID" value="KAF5599212.1"/>
    <property type="molecule type" value="Genomic_DNA"/>
</dbReference>
<comment type="caution">
    <text evidence="3">The sequence shown here is derived from an EMBL/GenBank/DDBJ whole genome shotgun (WGS) entry which is preliminary data.</text>
</comment>